<dbReference type="EMBL" id="EU251045">
    <property type="protein sequence ID" value="ACB05767.1"/>
    <property type="molecule type" value="mRNA"/>
</dbReference>
<organism evidence="2">
    <name type="scientific">Artemia franciscana</name>
    <name type="common">Brine shrimp</name>
    <name type="synonym">Artemia sanfranciscana</name>
    <dbReference type="NCBI Taxonomy" id="6661"/>
    <lineage>
        <taxon>Eukaryota</taxon>
        <taxon>Metazoa</taxon>
        <taxon>Ecdysozoa</taxon>
        <taxon>Arthropoda</taxon>
        <taxon>Crustacea</taxon>
        <taxon>Branchiopoda</taxon>
        <taxon>Anostraca</taxon>
        <taxon>Artemiidae</taxon>
        <taxon>Artemia</taxon>
    </lineage>
</organism>
<reference evidence="2" key="1">
    <citation type="submission" date="2007-10" db="EMBL/GenBank/DDBJ databases">
        <title>Isolation of an mRNA from Artemia franciscana with similarity to plasminogen activator inhibitor type 1.</title>
        <authorList>
            <person name="Alloush S."/>
            <person name="Patel M."/>
            <person name="Vershon A.K."/>
            <person name="Nemeroff M.E."/>
        </authorList>
    </citation>
    <scope>NUCLEOTIDE SEQUENCE</scope>
</reference>
<dbReference type="Gene3D" id="2.30.39.10">
    <property type="entry name" value="Alpha-1-antitrypsin, domain 1"/>
    <property type="match status" value="1"/>
</dbReference>
<dbReference type="InterPro" id="IPR036186">
    <property type="entry name" value="Serpin_sf"/>
</dbReference>
<dbReference type="InterPro" id="IPR023795">
    <property type="entry name" value="Serpin_CS"/>
</dbReference>
<dbReference type="Pfam" id="PF00079">
    <property type="entry name" value="Serpin"/>
    <property type="match status" value="1"/>
</dbReference>
<dbReference type="InterPro" id="IPR023796">
    <property type="entry name" value="Serpin_dom"/>
</dbReference>
<feature type="domain" description="Serpin" evidence="1">
    <location>
        <begin position="7"/>
        <end position="44"/>
    </location>
</feature>
<name>B1P1U9_ARTSF</name>
<evidence type="ECO:0000259" key="1">
    <source>
        <dbReference type="Pfam" id="PF00079"/>
    </source>
</evidence>
<dbReference type="InterPro" id="IPR042185">
    <property type="entry name" value="Serpin_sf_2"/>
</dbReference>
<protein>
    <submittedName>
        <fullName evidence="2">Plasminogen activator inhibitor-1</fullName>
    </submittedName>
</protein>
<dbReference type="AlphaFoldDB" id="B1P1U9"/>
<feature type="non-terminal residue" evidence="2">
    <location>
        <position position="1"/>
    </location>
</feature>
<dbReference type="PROSITE" id="PS00284">
    <property type="entry name" value="SERPIN"/>
    <property type="match status" value="1"/>
</dbReference>
<dbReference type="MEROPS" id="I04.027"/>
<accession>B1P1U9</accession>
<dbReference type="SUPFAM" id="SSF56574">
    <property type="entry name" value="Serpins"/>
    <property type="match status" value="1"/>
</dbReference>
<evidence type="ECO:0000313" key="2">
    <source>
        <dbReference type="EMBL" id="ACB05767.1"/>
    </source>
</evidence>
<sequence>MVMTTKMMLPRVPQSPFIVDRPFMFFIRHVVSGTILFAGNMRKP</sequence>
<proteinExistence type="evidence at transcript level"/>